<evidence type="ECO:0000313" key="3">
    <source>
        <dbReference type="Proteomes" id="UP000057737"/>
    </source>
</evidence>
<name>A0A109JSQ5_9BRAD</name>
<evidence type="ECO:0000259" key="1">
    <source>
        <dbReference type="Pfam" id="PF09834"/>
    </source>
</evidence>
<evidence type="ECO:0000313" key="2">
    <source>
        <dbReference type="EMBL" id="KWV54283.1"/>
    </source>
</evidence>
<protein>
    <recommendedName>
        <fullName evidence="1">DUF2061 domain-containing protein</fullName>
    </recommendedName>
</protein>
<feature type="domain" description="DUF2061" evidence="1">
    <location>
        <begin position="23"/>
        <end position="74"/>
    </location>
</feature>
<accession>A0A109JSQ5</accession>
<keyword evidence="3" id="KW-1185">Reference proteome</keyword>
<gene>
    <name evidence="2" type="ORF">AS156_00700</name>
</gene>
<organism evidence="2 3">
    <name type="scientific">Bradyrhizobium macuxiense</name>
    <dbReference type="NCBI Taxonomy" id="1755647"/>
    <lineage>
        <taxon>Bacteria</taxon>
        <taxon>Pseudomonadati</taxon>
        <taxon>Pseudomonadota</taxon>
        <taxon>Alphaproteobacteria</taxon>
        <taxon>Hyphomicrobiales</taxon>
        <taxon>Nitrobacteraceae</taxon>
        <taxon>Bradyrhizobium</taxon>
    </lineage>
</organism>
<dbReference type="InterPro" id="IPR018638">
    <property type="entry name" value="DUF2061_membrane"/>
</dbReference>
<dbReference type="Proteomes" id="UP000057737">
    <property type="component" value="Unassembled WGS sequence"/>
</dbReference>
<reference evidence="2 3" key="1">
    <citation type="submission" date="2015-11" db="EMBL/GenBank/DDBJ databases">
        <title>Draft Genome Sequence of the Strain BR 10303 (Bradyrhizobium sp.) isolated from nodules of Centrolobium paraense.</title>
        <authorList>
            <person name="Zelli J.E."/>
            <person name="Simoes-Araujo J.L."/>
            <person name="Barauna A.C."/>
            <person name="Silva K."/>
        </authorList>
    </citation>
    <scope>NUCLEOTIDE SEQUENCE [LARGE SCALE GENOMIC DNA]</scope>
    <source>
        <strain evidence="2 3">BR 10303</strain>
    </source>
</reference>
<comment type="caution">
    <text evidence="2">The sequence shown here is derived from an EMBL/GenBank/DDBJ whole genome shotgun (WGS) entry which is preliminary data.</text>
</comment>
<dbReference type="Pfam" id="PF09834">
    <property type="entry name" value="DUF2061"/>
    <property type="match status" value="1"/>
</dbReference>
<dbReference type="EMBL" id="LNCU01000072">
    <property type="protein sequence ID" value="KWV54283.1"/>
    <property type="molecule type" value="Genomic_DNA"/>
</dbReference>
<dbReference type="AlphaFoldDB" id="A0A109JSQ5"/>
<sequence length="82" mass="9189">MPNKRGGRCGVRLRGAESHARSILKAISWRTLGTLDTFAISWFMTGQVSLAGSIAGLEIVTKIAWYYLHERVWAVIPFGRRV</sequence>
<proteinExistence type="predicted"/>